<dbReference type="SMART" id="SM01110">
    <property type="entry name" value="Cutinase"/>
    <property type="match status" value="1"/>
</dbReference>
<evidence type="ECO:0000313" key="10">
    <source>
        <dbReference type="Proteomes" id="UP000825367"/>
    </source>
</evidence>
<accession>A0ABX8VLD5</accession>
<feature type="signal peptide" evidence="8">
    <location>
        <begin position="1"/>
        <end position="26"/>
    </location>
</feature>
<dbReference type="PROSITE" id="PS00155">
    <property type="entry name" value="CUTINASE_1"/>
    <property type="match status" value="1"/>
</dbReference>
<organism evidence="9 10">
    <name type="scientific">Mycolicibacterium pallens</name>
    <dbReference type="NCBI Taxonomy" id="370524"/>
    <lineage>
        <taxon>Bacteria</taxon>
        <taxon>Bacillati</taxon>
        <taxon>Actinomycetota</taxon>
        <taxon>Actinomycetes</taxon>
        <taxon>Mycobacteriales</taxon>
        <taxon>Mycobacteriaceae</taxon>
        <taxon>Mycolicibacterium</taxon>
    </lineage>
</organism>
<evidence type="ECO:0000256" key="8">
    <source>
        <dbReference type="RuleBase" id="RU361263"/>
    </source>
</evidence>
<dbReference type="SUPFAM" id="SSF53474">
    <property type="entry name" value="alpha/beta-Hydrolases"/>
    <property type="match status" value="1"/>
</dbReference>
<dbReference type="PANTHER" id="PTHR33630:SF9">
    <property type="entry name" value="CUTINASE 4"/>
    <property type="match status" value="1"/>
</dbReference>
<evidence type="ECO:0000256" key="3">
    <source>
        <dbReference type="ARBA" id="ARBA00022487"/>
    </source>
</evidence>
<keyword evidence="7" id="KW-1015">Disulfide bond</keyword>
<proteinExistence type="inferred from homology"/>
<name>A0ABX8VLD5_9MYCO</name>
<evidence type="ECO:0000256" key="7">
    <source>
        <dbReference type="ARBA" id="ARBA00023157"/>
    </source>
</evidence>
<keyword evidence="6 8" id="KW-0378">Hydrolase</keyword>
<keyword evidence="5 8" id="KW-0732">Signal</keyword>
<keyword evidence="10" id="KW-1185">Reference proteome</keyword>
<keyword evidence="3 8" id="KW-0719">Serine esterase</keyword>
<evidence type="ECO:0000256" key="5">
    <source>
        <dbReference type="ARBA" id="ARBA00022729"/>
    </source>
</evidence>
<feature type="chain" id="PRO_5044973695" description="Cutinase" evidence="8">
    <location>
        <begin position="27"/>
        <end position="220"/>
    </location>
</feature>
<comment type="subcellular location">
    <subcellularLocation>
        <location evidence="1 8">Secreted</location>
    </subcellularLocation>
</comment>
<dbReference type="EMBL" id="CP080333">
    <property type="protein sequence ID" value="QYL16371.1"/>
    <property type="molecule type" value="Genomic_DNA"/>
</dbReference>
<evidence type="ECO:0000256" key="2">
    <source>
        <dbReference type="ARBA" id="ARBA00007534"/>
    </source>
</evidence>
<evidence type="ECO:0000313" key="9">
    <source>
        <dbReference type="EMBL" id="QYL16371.1"/>
    </source>
</evidence>
<dbReference type="RefSeq" id="WP_071949014.1">
    <property type="nucleotide sequence ID" value="NZ_BAAAVX010000047.1"/>
</dbReference>
<dbReference type="InterPro" id="IPR000675">
    <property type="entry name" value="Cutinase/axe"/>
</dbReference>
<dbReference type="Pfam" id="PF01083">
    <property type="entry name" value="Cutinase"/>
    <property type="match status" value="1"/>
</dbReference>
<keyword evidence="4 8" id="KW-0964">Secreted</keyword>
<evidence type="ECO:0000256" key="6">
    <source>
        <dbReference type="ARBA" id="ARBA00022801"/>
    </source>
</evidence>
<sequence length="220" mass="21907">MKCASLVVALTAATAGLLGTPPAAHAATCPDIEVVFARGTTEPPGIGRTGQAFVDALRRDLGTKTVGVYAVNYPASTDFPTGVQGVVDGSTHVAATAASCPNTKLVLGGYSQGAAVVGFVTADAIPAGYAVPPGTPLPLPVAVADRVAAVALFGKPSPKFMAAIDEPAVPLGPAYANKTIDLCAGGDPICSQEGGNSAAHSMYAGNGMVQQAADYVARRL</sequence>
<comment type="similarity">
    <text evidence="2 8">Belongs to the cutinase family.</text>
</comment>
<dbReference type="EC" id="3.1.1.-" evidence="8"/>
<protein>
    <recommendedName>
        <fullName evidence="8">Cutinase</fullName>
        <ecNumber evidence="8">3.1.1.-</ecNumber>
    </recommendedName>
</protein>
<reference evidence="9 10" key="1">
    <citation type="submission" date="2021-07" db="EMBL/GenBank/DDBJ databases">
        <title>Whole genome sequencing of non-tuberculosis mycobacteria type-strains.</title>
        <authorList>
            <person name="Igarashi Y."/>
            <person name="Osugi A."/>
            <person name="Mitarai S."/>
        </authorList>
    </citation>
    <scope>NUCLEOTIDE SEQUENCE [LARGE SCALE GENOMIC DNA]</scope>
    <source>
        <strain evidence="9 10">JCM 16370</strain>
    </source>
</reference>
<evidence type="ECO:0000256" key="4">
    <source>
        <dbReference type="ARBA" id="ARBA00022525"/>
    </source>
</evidence>
<comment type="function">
    <text evidence="8">Catalyzes the hydrolysis of complex carboxylic polyesters found in the cell wall of plants. Degrades cutin, a macromolecule that forms the structure of the plant cuticle.</text>
</comment>
<dbReference type="Gene3D" id="3.40.50.1820">
    <property type="entry name" value="alpha/beta hydrolase"/>
    <property type="match status" value="1"/>
</dbReference>
<dbReference type="PANTHER" id="PTHR33630">
    <property type="entry name" value="CUTINASE RV1984C-RELATED-RELATED"/>
    <property type="match status" value="1"/>
</dbReference>
<gene>
    <name evidence="9" type="ORF">K0O64_25720</name>
</gene>
<evidence type="ECO:0000256" key="1">
    <source>
        <dbReference type="ARBA" id="ARBA00004613"/>
    </source>
</evidence>
<dbReference type="Proteomes" id="UP000825367">
    <property type="component" value="Chromosome"/>
</dbReference>
<dbReference type="InterPro" id="IPR043580">
    <property type="entry name" value="CUTINASE_1"/>
</dbReference>
<dbReference type="InterPro" id="IPR029058">
    <property type="entry name" value="AB_hydrolase_fold"/>
</dbReference>